<dbReference type="KEGG" id="vg:26627393"/>
<sequence length="66" mass="7780">MLIQTKFKNLNVNAGFTLSSPLGAICVKRDEKNYYDLSKPGFMPAIKKQIVWADSYMLKPWWKRLW</sequence>
<evidence type="ECO:0000313" key="1">
    <source>
        <dbReference type="EMBL" id="AJD81879.1"/>
    </source>
</evidence>
<dbReference type="Proteomes" id="UP000031805">
    <property type="component" value="Segment"/>
</dbReference>
<reference evidence="1 2" key="1">
    <citation type="submission" date="2014-11" db="EMBL/GenBank/DDBJ databases">
        <title>Complete genome sequence of vB_YenM_TG1, a broad host range bacteriophage which infects Yersinia enterocolitica.</title>
        <authorList>
            <person name="Leon-Velarde C.G."/>
            <person name="Kropinski A.M."/>
            <person name="Chen S."/>
            <person name="Griffiths M.W."/>
            <person name="Odumeru J.A."/>
        </authorList>
    </citation>
    <scope>NUCLEOTIDE SEQUENCE [LARGE SCALE GENOMIC DNA]</scope>
</reference>
<dbReference type="EMBL" id="KP202158">
    <property type="protein sequence ID" value="AJD81879.1"/>
    <property type="molecule type" value="Genomic_DNA"/>
</dbReference>
<protein>
    <submittedName>
        <fullName evidence="1">Uncharacterized protein</fullName>
    </submittedName>
</protein>
<accession>A0A0B5A2C1</accession>
<gene>
    <name evidence="1" type="ORF">YenMTG1_069</name>
</gene>
<dbReference type="GeneID" id="26627393"/>
<evidence type="ECO:0000313" key="2">
    <source>
        <dbReference type="Proteomes" id="UP000031805"/>
    </source>
</evidence>
<name>A0A0B5A2C1_9CAUD</name>
<proteinExistence type="predicted"/>
<keyword evidence="2" id="KW-1185">Reference proteome</keyword>
<organism evidence="1 2">
    <name type="scientific">Yersinia phage vB_YenM_TG1</name>
    <dbReference type="NCBI Taxonomy" id="1589265"/>
    <lineage>
        <taxon>Viruses</taxon>
        <taxon>Duplodnaviria</taxon>
        <taxon>Heunggongvirae</taxon>
        <taxon>Uroviricota</taxon>
        <taxon>Caudoviricetes</taxon>
        <taxon>Pantevenvirales</taxon>
        <taxon>Straboviridae</taxon>
        <taxon>Tevenvirinae</taxon>
        <taxon>Tegunavirus</taxon>
        <taxon>Tegunavirus yenmtg1</taxon>
    </lineage>
</organism>
<dbReference type="RefSeq" id="YP_009200330.1">
    <property type="nucleotide sequence ID" value="NC_028820.1"/>
</dbReference>